<evidence type="ECO:0000259" key="8">
    <source>
        <dbReference type="PROSITE" id="PS50850"/>
    </source>
</evidence>
<dbReference type="EMBL" id="QSOI01000004">
    <property type="protein sequence ID" value="RGI85375.1"/>
    <property type="molecule type" value="Genomic_DNA"/>
</dbReference>
<dbReference type="InterPro" id="IPR036259">
    <property type="entry name" value="MFS_trans_sf"/>
</dbReference>
<evidence type="ECO:0000256" key="5">
    <source>
        <dbReference type="ARBA" id="ARBA00022989"/>
    </source>
</evidence>
<feature type="transmembrane region" description="Helical" evidence="7">
    <location>
        <begin position="223"/>
        <end position="245"/>
    </location>
</feature>
<feature type="transmembrane region" description="Helical" evidence="7">
    <location>
        <begin position="78"/>
        <end position="100"/>
    </location>
</feature>
<dbReference type="SUPFAM" id="SSF103473">
    <property type="entry name" value="MFS general substrate transporter"/>
    <property type="match status" value="1"/>
</dbReference>
<protein>
    <submittedName>
        <fullName evidence="9">MFS transporter</fullName>
    </submittedName>
</protein>
<keyword evidence="6 7" id="KW-0472">Membrane</keyword>
<accession>A0A3E4F8C3</accession>
<sequence>MDDTQRTGWQKRILLFLTSQCITLFGSTLVQMALVWYATMQTSSGVWVAAFTVCSYLPQFLISFIGGVWADRYHRKKLIIGADLLIAFVTFVMVLAIPHISSEPALLGGLLVMSVIRSLGAGIQTPAVNAVIPQLAPEDQLMRYNGINATMQSIVNFAAPAAAGAVFAISTLRMTLMIDIVTAILGTGLLSCLALPKQNISIEKASVFSDMKIGVKYAFADKLIGKLLIIYGLFTFFCVPAGYLAGLLVRRVFGDTYWYLTAVEVVGFAGMMAGGVIMSTWGGFKHRGKTLAVGLFAFGSFAIGMGFSKNFIFYLGLMVCYGVALTMVQTAITTMLQEKTDTSMQGRVFGLLGTMYAGFLPIGMAMFGPLADILPLQWIMVGSGIALIVIAGIAYYSRELKTI</sequence>
<feature type="transmembrane region" description="Helical" evidence="7">
    <location>
        <begin position="106"/>
        <end position="132"/>
    </location>
</feature>
<dbReference type="PROSITE" id="PS50850">
    <property type="entry name" value="MFS"/>
    <property type="match status" value="1"/>
</dbReference>
<evidence type="ECO:0000256" key="2">
    <source>
        <dbReference type="ARBA" id="ARBA00022448"/>
    </source>
</evidence>
<dbReference type="AlphaFoldDB" id="A0A3E4F8C3"/>
<gene>
    <name evidence="9" type="ORF">DXD84_04650</name>
</gene>
<name>A0A3E4F8C3_9FIRM</name>
<dbReference type="PANTHER" id="PTHR43266">
    <property type="entry name" value="MACROLIDE-EFFLUX PROTEIN"/>
    <property type="match status" value="1"/>
</dbReference>
<keyword evidence="5 7" id="KW-1133">Transmembrane helix</keyword>
<dbReference type="CDD" id="cd06173">
    <property type="entry name" value="MFS_MefA_like"/>
    <property type="match status" value="1"/>
</dbReference>
<dbReference type="Proteomes" id="UP000260664">
    <property type="component" value="Unassembled WGS sequence"/>
</dbReference>
<feature type="transmembrane region" description="Helical" evidence="7">
    <location>
        <begin position="153"/>
        <end position="170"/>
    </location>
</feature>
<keyword evidence="2" id="KW-0813">Transport</keyword>
<keyword evidence="4 7" id="KW-0812">Transmembrane</keyword>
<feature type="domain" description="Major facilitator superfamily (MFS) profile" evidence="8">
    <location>
        <begin position="218"/>
        <end position="403"/>
    </location>
</feature>
<dbReference type="Gene3D" id="1.20.1250.20">
    <property type="entry name" value="MFS general substrate transporter like domains"/>
    <property type="match status" value="1"/>
</dbReference>
<dbReference type="GO" id="GO:0022857">
    <property type="term" value="F:transmembrane transporter activity"/>
    <property type="evidence" value="ECO:0007669"/>
    <property type="project" value="InterPro"/>
</dbReference>
<comment type="subcellular location">
    <subcellularLocation>
        <location evidence="1">Cell membrane</location>
        <topology evidence="1">Multi-pass membrane protein</topology>
    </subcellularLocation>
</comment>
<keyword evidence="3" id="KW-1003">Cell membrane</keyword>
<organism evidence="9 10">
    <name type="scientific">Dorea formicigenerans</name>
    <dbReference type="NCBI Taxonomy" id="39486"/>
    <lineage>
        <taxon>Bacteria</taxon>
        <taxon>Bacillati</taxon>
        <taxon>Bacillota</taxon>
        <taxon>Clostridia</taxon>
        <taxon>Lachnospirales</taxon>
        <taxon>Lachnospiraceae</taxon>
        <taxon>Dorea</taxon>
    </lineage>
</organism>
<dbReference type="Pfam" id="PF07690">
    <property type="entry name" value="MFS_1"/>
    <property type="match status" value="1"/>
</dbReference>
<comment type="caution">
    <text evidence="9">The sequence shown here is derived from an EMBL/GenBank/DDBJ whole genome shotgun (WGS) entry which is preliminary data.</text>
</comment>
<dbReference type="GeneID" id="93148924"/>
<dbReference type="RefSeq" id="WP_015540975.1">
    <property type="nucleotide sequence ID" value="NZ_QSOI01000004.1"/>
</dbReference>
<feature type="transmembrane region" description="Helical" evidence="7">
    <location>
        <begin position="12"/>
        <end position="38"/>
    </location>
</feature>
<dbReference type="GO" id="GO:0005886">
    <property type="term" value="C:plasma membrane"/>
    <property type="evidence" value="ECO:0007669"/>
    <property type="project" value="UniProtKB-SubCell"/>
</dbReference>
<dbReference type="PANTHER" id="PTHR43266:SF10">
    <property type="entry name" value="BACILYSIN EXPORTER BACE-RELATED"/>
    <property type="match status" value="1"/>
</dbReference>
<proteinExistence type="predicted"/>
<evidence type="ECO:0000256" key="6">
    <source>
        <dbReference type="ARBA" id="ARBA00023136"/>
    </source>
</evidence>
<feature type="transmembrane region" description="Helical" evidence="7">
    <location>
        <begin position="44"/>
        <end position="66"/>
    </location>
</feature>
<evidence type="ECO:0000313" key="9">
    <source>
        <dbReference type="EMBL" id="RGI85375.1"/>
    </source>
</evidence>
<feature type="transmembrane region" description="Helical" evidence="7">
    <location>
        <begin position="376"/>
        <end position="396"/>
    </location>
</feature>
<evidence type="ECO:0000313" key="10">
    <source>
        <dbReference type="Proteomes" id="UP000260664"/>
    </source>
</evidence>
<feature type="transmembrane region" description="Helical" evidence="7">
    <location>
        <begin position="290"/>
        <end position="307"/>
    </location>
</feature>
<feature type="transmembrane region" description="Helical" evidence="7">
    <location>
        <begin position="257"/>
        <end position="278"/>
    </location>
</feature>
<reference evidence="9 10" key="1">
    <citation type="submission" date="2018-08" db="EMBL/GenBank/DDBJ databases">
        <title>A genome reference for cultivated species of the human gut microbiota.</title>
        <authorList>
            <person name="Zou Y."/>
            <person name="Xue W."/>
            <person name="Luo G."/>
        </authorList>
    </citation>
    <scope>NUCLEOTIDE SEQUENCE [LARGE SCALE GENOMIC DNA]</scope>
    <source>
        <strain evidence="9 10">TM09-19AC</strain>
    </source>
</reference>
<evidence type="ECO:0000256" key="1">
    <source>
        <dbReference type="ARBA" id="ARBA00004651"/>
    </source>
</evidence>
<evidence type="ECO:0000256" key="7">
    <source>
        <dbReference type="SAM" id="Phobius"/>
    </source>
</evidence>
<evidence type="ECO:0000256" key="4">
    <source>
        <dbReference type="ARBA" id="ARBA00022692"/>
    </source>
</evidence>
<dbReference type="InterPro" id="IPR020846">
    <property type="entry name" value="MFS_dom"/>
</dbReference>
<feature type="transmembrane region" description="Helical" evidence="7">
    <location>
        <begin position="348"/>
        <end position="370"/>
    </location>
</feature>
<feature type="transmembrane region" description="Helical" evidence="7">
    <location>
        <begin position="176"/>
        <end position="195"/>
    </location>
</feature>
<evidence type="ECO:0000256" key="3">
    <source>
        <dbReference type="ARBA" id="ARBA00022475"/>
    </source>
</evidence>
<dbReference type="InterPro" id="IPR011701">
    <property type="entry name" value="MFS"/>
</dbReference>
<feature type="transmembrane region" description="Helical" evidence="7">
    <location>
        <begin position="313"/>
        <end position="336"/>
    </location>
</feature>